<protein>
    <submittedName>
        <fullName evidence="1">Uncharacterized protein</fullName>
    </submittedName>
</protein>
<evidence type="ECO:0000313" key="1">
    <source>
        <dbReference type="EMBL" id="KAJ7348237.1"/>
    </source>
</evidence>
<comment type="caution">
    <text evidence="1">The sequence shown here is derived from an EMBL/GenBank/DDBJ whole genome shotgun (WGS) entry which is preliminary data.</text>
</comment>
<organism evidence="1 2">
    <name type="scientific">Mycena albidolilacea</name>
    <dbReference type="NCBI Taxonomy" id="1033008"/>
    <lineage>
        <taxon>Eukaryota</taxon>
        <taxon>Fungi</taxon>
        <taxon>Dikarya</taxon>
        <taxon>Basidiomycota</taxon>
        <taxon>Agaricomycotina</taxon>
        <taxon>Agaricomycetes</taxon>
        <taxon>Agaricomycetidae</taxon>
        <taxon>Agaricales</taxon>
        <taxon>Marasmiineae</taxon>
        <taxon>Mycenaceae</taxon>
        <taxon>Mycena</taxon>
    </lineage>
</organism>
<gene>
    <name evidence="1" type="ORF">DFH08DRAFT_807981</name>
</gene>
<evidence type="ECO:0000313" key="2">
    <source>
        <dbReference type="Proteomes" id="UP001218218"/>
    </source>
</evidence>
<reference evidence="1" key="1">
    <citation type="submission" date="2023-03" db="EMBL/GenBank/DDBJ databases">
        <title>Massive genome expansion in bonnet fungi (Mycena s.s.) driven by repeated elements and novel gene families across ecological guilds.</title>
        <authorList>
            <consortium name="Lawrence Berkeley National Laboratory"/>
            <person name="Harder C.B."/>
            <person name="Miyauchi S."/>
            <person name="Viragh M."/>
            <person name="Kuo A."/>
            <person name="Thoen E."/>
            <person name="Andreopoulos B."/>
            <person name="Lu D."/>
            <person name="Skrede I."/>
            <person name="Drula E."/>
            <person name="Henrissat B."/>
            <person name="Morin E."/>
            <person name="Kohler A."/>
            <person name="Barry K."/>
            <person name="LaButti K."/>
            <person name="Morin E."/>
            <person name="Salamov A."/>
            <person name="Lipzen A."/>
            <person name="Mereny Z."/>
            <person name="Hegedus B."/>
            <person name="Baldrian P."/>
            <person name="Stursova M."/>
            <person name="Weitz H."/>
            <person name="Taylor A."/>
            <person name="Grigoriev I.V."/>
            <person name="Nagy L.G."/>
            <person name="Martin F."/>
            <person name="Kauserud H."/>
        </authorList>
    </citation>
    <scope>NUCLEOTIDE SEQUENCE</scope>
    <source>
        <strain evidence="1">CBHHK002</strain>
    </source>
</reference>
<dbReference type="Proteomes" id="UP001218218">
    <property type="component" value="Unassembled WGS sequence"/>
</dbReference>
<name>A0AAD7ERN3_9AGAR</name>
<keyword evidence="2" id="KW-1185">Reference proteome</keyword>
<sequence>MDDTMDDTGKVYSPTEIKTLRHELANALKSHANMVDELVEDADELRYQLAVASGNLENTTRKLVEIKHQLYDLCQLVLRVGTRLISWEKRESVATLEEEVAEAQRFISTVGGQLWDGARETVEQWRQRNPHESLDN</sequence>
<accession>A0AAD7ERN3</accession>
<dbReference type="EMBL" id="JARIHO010000017">
    <property type="protein sequence ID" value="KAJ7348237.1"/>
    <property type="molecule type" value="Genomic_DNA"/>
</dbReference>
<proteinExistence type="predicted"/>
<dbReference type="AlphaFoldDB" id="A0AAD7ERN3"/>